<evidence type="ECO:0000313" key="1">
    <source>
        <dbReference type="EMBL" id="TGO38171.1"/>
    </source>
</evidence>
<protein>
    <submittedName>
        <fullName evidence="1">Uncharacterized protein</fullName>
    </submittedName>
</protein>
<comment type="caution">
    <text evidence="1">The sequence shown here is derived from an EMBL/GenBank/DDBJ whole genome shotgun (WGS) entry which is preliminary data.</text>
</comment>
<reference evidence="1 2" key="1">
    <citation type="submission" date="2017-12" db="EMBL/GenBank/DDBJ databases">
        <title>Comparative genomics of Botrytis spp.</title>
        <authorList>
            <person name="Valero-Jimenez C.A."/>
            <person name="Tapia P."/>
            <person name="Veloso J."/>
            <person name="Silva-Moreno E."/>
            <person name="Staats M."/>
            <person name="Valdes J.H."/>
            <person name="Van Kan J.A.L."/>
        </authorList>
    </citation>
    <scope>NUCLEOTIDE SEQUENCE [LARGE SCALE GENOMIC DNA]</scope>
    <source>
        <strain evidence="1 2">Bh0001</strain>
    </source>
</reference>
<name>A0A4Z1GTI9_9HELO</name>
<accession>A0A4Z1GTI9</accession>
<proteinExistence type="predicted"/>
<sequence length="63" mass="7558">MSMSTAYYSQEPRNQDINQKSVLQFKVLRRVLFLAKVTKPKYHHHYYYSSSSNMAYTPRHLTD</sequence>
<evidence type="ECO:0000313" key="2">
    <source>
        <dbReference type="Proteomes" id="UP000297814"/>
    </source>
</evidence>
<dbReference type="Proteomes" id="UP000297814">
    <property type="component" value="Unassembled WGS sequence"/>
</dbReference>
<keyword evidence="2" id="KW-1185">Reference proteome</keyword>
<gene>
    <name evidence="1" type="ORF">BHYA_0080g00190</name>
</gene>
<dbReference type="EMBL" id="PQXK01000080">
    <property type="protein sequence ID" value="TGO38171.1"/>
    <property type="molecule type" value="Genomic_DNA"/>
</dbReference>
<organism evidence="1 2">
    <name type="scientific">Botrytis hyacinthi</name>
    <dbReference type="NCBI Taxonomy" id="278943"/>
    <lineage>
        <taxon>Eukaryota</taxon>
        <taxon>Fungi</taxon>
        <taxon>Dikarya</taxon>
        <taxon>Ascomycota</taxon>
        <taxon>Pezizomycotina</taxon>
        <taxon>Leotiomycetes</taxon>
        <taxon>Helotiales</taxon>
        <taxon>Sclerotiniaceae</taxon>
        <taxon>Botrytis</taxon>
    </lineage>
</organism>
<dbReference type="AlphaFoldDB" id="A0A4Z1GTI9"/>